<name>A0AAQ3KTU4_9LILI</name>
<evidence type="ECO:0008006" key="7">
    <source>
        <dbReference type="Google" id="ProtNLM"/>
    </source>
</evidence>
<evidence type="ECO:0000313" key="6">
    <source>
        <dbReference type="Proteomes" id="UP001327560"/>
    </source>
</evidence>
<dbReference type="Proteomes" id="UP001327560">
    <property type="component" value="Chromosome 7"/>
</dbReference>
<reference evidence="5 6" key="1">
    <citation type="submission" date="2023-10" db="EMBL/GenBank/DDBJ databases">
        <title>Chromosome-scale genome assembly provides insights into flower coloration mechanisms of Canna indica.</title>
        <authorList>
            <person name="Li C."/>
        </authorList>
    </citation>
    <scope>NUCLEOTIDE SEQUENCE [LARGE SCALE GENOMIC DNA]</scope>
    <source>
        <tissue evidence="5">Flower</tissue>
    </source>
</reference>
<dbReference type="PANTHER" id="PTHR10460">
    <property type="entry name" value="ABL INTERACTOR FAMILY MEMBER"/>
    <property type="match status" value="1"/>
</dbReference>
<protein>
    <recommendedName>
        <fullName evidence="7">Protein ABIL5</fullName>
    </recommendedName>
</protein>
<accession>A0AAQ3KTU4</accession>
<proteinExistence type="inferred from homology"/>
<evidence type="ECO:0000256" key="4">
    <source>
        <dbReference type="SAM" id="MobiDB-lite"/>
    </source>
</evidence>
<evidence type="ECO:0000256" key="2">
    <source>
        <dbReference type="ARBA" id="ARBA00011513"/>
    </source>
</evidence>
<feature type="region of interest" description="Disordered" evidence="4">
    <location>
        <begin position="151"/>
        <end position="170"/>
    </location>
</feature>
<dbReference type="PANTHER" id="PTHR10460:SF11">
    <property type="entry name" value="PROTEIN ABIL5-RELATED"/>
    <property type="match status" value="1"/>
</dbReference>
<comment type="subunit">
    <text evidence="2">Binds SCAR.</text>
</comment>
<keyword evidence="6" id="KW-1185">Reference proteome</keyword>
<dbReference type="Gene3D" id="6.10.140.1620">
    <property type="match status" value="1"/>
</dbReference>
<organism evidence="5 6">
    <name type="scientific">Canna indica</name>
    <name type="common">Indian-shot</name>
    <dbReference type="NCBI Taxonomy" id="4628"/>
    <lineage>
        <taxon>Eukaryota</taxon>
        <taxon>Viridiplantae</taxon>
        <taxon>Streptophyta</taxon>
        <taxon>Embryophyta</taxon>
        <taxon>Tracheophyta</taxon>
        <taxon>Spermatophyta</taxon>
        <taxon>Magnoliopsida</taxon>
        <taxon>Liliopsida</taxon>
        <taxon>Zingiberales</taxon>
        <taxon>Cannaceae</taxon>
        <taxon>Canna</taxon>
    </lineage>
</organism>
<evidence type="ECO:0000256" key="1">
    <source>
        <dbReference type="ARBA" id="ARBA00010020"/>
    </source>
</evidence>
<comment type="similarity">
    <text evidence="1">Belongs to the ABI family.</text>
</comment>
<feature type="compositionally biased region" description="Polar residues" evidence="4">
    <location>
        <begin position="152"/>
        <end position="161"/>
    </location>
</feature>
<evidence type="ECO:0000256" key="3">
    <source>
        <dbReference type="ARBA" id="ARBA00025223"/>
    </source>
</evidence>
<sequence length="268" mass="30228">MEEGKDVKDSTAAISRVPLTKTASKQYREDETEEDRFHNALLELKDLRSQLHHAADYCETAFSKAEQKRMVLEGTKSYICEAIVAVVDHLGNVSSKIENSFLANTVVVQTEQRIDCLKQRLLACQQYAISLELSSMQLYIKFPRHHQHYVSPVTQGTGKSSDLSRTEETDSKALEIPVMKDLSSLMAQSPRNHVSNQFIPTRNLILSGAELAKAVPVLEGPFILSKPSKLSFNCKSEDLYLLGEVSQRKKHMQVNNFLSFLRVSKRKA</sequence>
<dbReference type="InterPro" id="IPR028457">
    <property type="entry name" value="ABI"/>
</dbReference>
<comment type="function">
    <text evidence="3">Involved in regulation of actin and microtubule organization. Part of a WAVE complex that activates the Arp2/3 complex.</text>
</comment>
<evidence type="ECO:0000313" key="5">
    <source>
        <dbReference type="EMBL" id="WOL14560.1"/>
    </source>
</evidence>
<dbReference type="AlphaFoldDB" id="A0AAQ3KTU4"/>
<dbReference type="EMBL" id="CP136896">
    <property type="protein sequence ID" value="WOL14560.1"/>
    <property type="molecule type" value="Genomic_DNA"/>
</dbReference>
<gene>
    <name evidence="5" type="ORF">Cni_G23340</name>
</gene>